<keyword evidence="4 5" id="KW-0472">Membrane</keyword>
<evidence type="ECO:0000313" key="12">
    <source>
        <dbReference type="EMBL" id="CAF2124903.1"/>
    </source>
</evidence>
<accession>A0A816E6U7</accession>
<comment type="subcellular location">
    <subcellularLocation>
        <location evidence="1">Membrane</location>
        <topology evidence="1">Multi-pass membrane protein</topology>
    </subcellularLocation>
</comment>
<dbReference type="InterPro" id="IPR006634">
    <property type="entry name" value="TLC-dom"/>
</dbReference>
<protein>
    <recommendedName>
        <fullName evidence="7">TLC domain-containing protein</fullName>
    </recommendedName>
</protein>
<reference evidence="9" key="1">
    <citation type="submission" date="2021-02" db="EMBL/GenBank/DDBJ databases">
        <authorList>
            <person name="Nowell W R."/>
        </authorList>
    </citation>
    <scope>NUCLEOTIDE SEQUENCE</scope>
</reference>
<evidence type="ECO:0000313" key="8">
    <source>
        <dbReference type="EMBL" id="CAF1614025.1"/>
    </source>
</evidence>
<dbReference type="Proteomes" id="UP000663856">
    <property type="component" value="Unassembled WGS sequence"/>
</dbReference>
<evidence type="ECO:0000256" key="5">
    <source>
        <dbReference type="PROSITE-ProRule" id="PRU00205"/>
    </source>
</evidence>
<evidence type="ECO:0000313" key="11">
    <source>
        <dbReference type="EMBL" id="CAF1961654.1"/>
    </source>
</evidence>
<evidence type="ECO:0000256" key="6">
    <source>
        <dbReference type="SAM" id="Phobius"/>
    </source>
</evidence>
<feature type="domain" description="TLC" evidence="7">
    <location>
        <begin position="59"/>
        <end position="257"/>
    </location>
</feature>
<dbReference type="Pfam" id="PF03798">
    <property type="entry name" value="TRAM_LAG1_CLN8"/>
    <property type="match status" value="1"/>
</dbReference>
<dbReference type="InterPro" id="IPR050846">
    <property type="entry name" value="TLCD"/>
</dbReference>
<evidence type="ECO:0000259" key="7">
    <source>
        <dbReference type="PROSITE" id="PS50922"/>
    </source>
</evidence>
<organism evidence="9 13">
    <name type="scientific">Rotaria magnacalcarata</name>
    <dbReference type="NCBI Taxonomy" id="392030"/>
    <lineage>
        <taxon>Eukaryota</taxon>
        <taxon>Metazoa</taxon>
        <taxon>Spiralia</taxon>
        <taxon>Gnathifera</taxon>
        <taxon>Rotifera</taxon>
        <taxon>Eurotatoria</taxon>
        <taxon>Bdelloidea</taxon>
        <taxon>Philodinida</taxon>
        <taxon>Philodinidae</taxon>
        <taxon>Rotaria</taxon>
    </lineage>
</organism>
<name>A0A816E6U7_9BILA</name>
<dbReference type="GO" id="GO:0005886">
    <property type="term" value="C:plasma membrane"/>
    <property type="evidence" value="ECO:0007669"/>
    <property type="project" value="TreeGrafter"/>
</dbReference>
<evidence type="ECO:0000313" key="9">
    <source>
        <dbReference type="EMBL" id="CAF1642860.1"/>
    </source>
</evidence>
<dbReference type="EMBL" id="CAJNOW010015571">
    <property type="protein sequence ID" value="CAF1642860.1"/>
    <property type="molecule type" value="Genomic_DNA"/>
</dbReference>
<evidence type="ECO:0000313" key="13">
    <source>
        <dbReference type="Proteomes" id="UP000663834"/>
    </source>
</evidence>
<feature type="transmembrane region" description="Helical" evidence="6">
    <location>
        <begin position="67"/>
        <end position="89"/>
    </location>
</feature>
<evidence type="ECO:0000256" key="3">
    <source>
        <dbReference type="ARBA" id="ARBA00022989"/>
    </source>
</evidence>
<feature type="transmembrane region" description="Helical" evidence="6">
    <location>
        <begin position="6"/>
        <end position="27"/>
    </location>
</feature>
<evidence type="ECO:0000256" key="1">
    <source>
        <dbReference type="ARBA" id="ARBA00004141"/>
    </source>
</evidence>
<dbReference type="Proteomes" id="UP000663887">
    <property type="component" value="Unassembled WGS sequence"/>
</dbReference>
<dbReference type="SMART" id="SM00724">
    <property type="entry name" value="TLC"/>
    <property type="match status" value="1"/>
</dbReference>
<evidence type="ECO:0000256" key="2">
    <source>
        <dbReference type="ARBA" id="ARBA00022692"/>
    </source>
</evidence>
<dbReference type="PANTHER" id="PTHR13439:SF4">
    <property type="entry name" value="TLC DOMAIN-CONTAINING PROTEIN"/>
    <property type="match status" value="1"/>
</dbReference>
<keyword evidence="2 5" id="KW-0812">Transmembrane</keyword>
<dbReference type="PANTHER" id="PTHR13439">
    <property type="entry name" value="CT120 PROTEIN"/>
    <property type="match status" value="1"/>
</dbReference>
<evidence type="ECO:0000256" key="4">
    <source>
        <dbReference type="ARBA" id="ARBA00023136"/>
    </source>
</evidence>
<dbReference type="GO" id="GO:0055091">
    <property type="term" value="P:phospholipid homeostasis"/>
    <property type="evidence" value="ECO:0007669"/>
    <property type="project" value="TreeGrafter"/>
</dbReference>
<dbReference type="Proteomes" id="UP000663855">
    <property type="component" value="Unassembled WGS sequence"/>
</dbReference>
<dbReference type="Proteomes" id="UP000663824">
    <property type="component" value="Unassembled WGS sequence"/>
</dbReference>
<dbReference type="EMBL" id="CAJNOV010017910">
    <property type="protein sequence ID" value="CAF1614025.1"/>
    <property type="molecule type" value="Genomic_DNA"/>
</dbReference>
<sequence length="264" mass="31600">MFTINATLGIGWASLSFGFFVFIRYVIEPLTYFRPSINRQTNSSIPSPYIRTCFTYSDEERWQRLNLLISWIHAFITGVLVLYSFWVYPELYNDFVKHVNLITYLTCSLSFGYFCYDLCDIISNRRGSDMFEIILHHIVTLIFFGLNIMRVVNVGYQMFALLAEVNSIFLHARKLFQLFNIPRENFFVRLNMIINILTFFLCRLCMLFCVTVFVYRDRYRVGDSYYFFVSCILIPIMWIINPILFYRVLYTDFLKRYKSLKLMS</sequence>
<dbReference type="GO" id="GO:0071709">
    <property type="term" value="P:membrane assembly"/>
    <property type="evidence" value="ECO:0007669"/>
    <property type="project" value="TreeGrafter"/>
</dbReference>
<dbReference type="OrthoDB" id="10266980at2759"/>
<feature type="transmembrane region" description="Helical" evidence="6">
    <location>
        <begin position="101"/>
        <end position="119"/>
    </location>
</feature>
<dbReference type="Proteomes" id="UP000663834">
    <property type="component" value="Unassembled WGS sequence"/>
</dbReference>
<keyword evidence="3 6" id="KW-1133">Transmembrane helix</keyword>
<dbReference type="EMBL" id="CAJNRG010000067">
    <property type="protein sequence ID" value="CAF1961654.1"/>
    <property type="molecule type" value="Genomic_DNA"/>
</dbReference>
<gene>
    <name evidence="8" type="ORF">CJN711_LOCUS36904</name>
    <name evidence="9" type="ORF">KQP761_LOCUS28390</name>
    <name evidence="12" type="ORF">MBJ925_LOCUS26585</name>
    <name evidence="10" type="ORF">WKI299_LOCUS1421</name>
    <name evidence="11" type="ORF">XDN619_LOCUS1401</name>
</gene>
<feature type="transmembrane region" description="Helical" evidence="6">
    <location>
        <begin position="193"/>
        <end position="215"/>
    </location>
</feature>
<evidence type="ECO:0000313" key="10">
    <source>
        <dbReference type="EMBL" id="CAF1935580.1"/>
    </source>
</evidence>
<dbReference type="PROSITE" id="PS50922">
    <property type="entry name" value="TLC"/>
    <property type="match status" value="1"/>
</dbReference>
<feature type="transmembrane region" description="Helical" evidence="6">
    <location>
        <begin position="131"/>
        <end position="148"/>
    </location>
</feature>
<feature type="transmembrane region" description="Helical" evidence="6">
    <location>
        <begin position="227"/>
        <end position="249"/>
    </location>
</feature>
<proteinExistence type="predicted"/>
<comment type="caution">
    <text evidence="9">The sequence shown here is derived from an EMBL/GenBank/DDBJ whole genome shotgun (WGS) entry which is preliminary data.</text>
</comment>
<dbReference type="GO" id="GO:0007009">
    <property type="term" value="P:plasma membrane organization"/>
    <property type="evidence" value="ECO:0007669"/>
    <property type="project" value="TreeGrafter"/>
</dbReference>
<dbReference type="AlphaFoldDB" id="A0A816E6U7"/>
<dbReference type="EMBL" id="CAJNRE010014115">
    <property type="protein sequence ID" value="CAF2124903.1"/>
    <property type="molecule type" value="Genomic_DNA"/>
</dbReference>
<dbReference type="EMBL" id="CAJNRF010000078">
    <property type="protein sequence ID" value="CAF1935580.1"/>
    <property type="molecule type" value="Genomic_DNA"/>
</dbReference>
<dbReference type="GO" id="GO:0097035">
    <property type="term" value="P:regulation of membrane lipid distribution"/>
    <property type="evidence" value="ECO:0007669"/>
    <property type="project" value="TreeGrafter"/>
</dbReference>